<feature type="domain" description="Lipoyl-binding" evidence="14">
    <location>
        <begin position="601"/>
        <end position="676"/>
    </location>
</feature>
<dbReference type="FunFam" id="3.30.1490.20:FF:000018">
    <property type="entry name" value="Biotin carboxylase"/>
    <property type="match status" value="1"/>
</dbReference>
<sequence length="682" mass="75967">MPIPFKKTFNKLLVANRGEIACRIIKTAKKMGIKTVAVYSDLDANALHVHMADEAVYLGPASSSESYLSIPRILSAIQRTGAEAVHPGYGFLSENPTFVKVLEQNKITFVGPKASAIAAMGDKIQSKLIAKASGVHCIPGFDGEVDTIQDALRIANQDIGYPVMIKASAGGGGKGMRIAWNDKELKDGFKLAKQESKSSFGDDRMLIEKYIDNPRHIEVQVLGDNFGNVVYLPERECSIQRRNQKVIEESPSVHVDDETRRKMGEQAVALAKHVGYNSAGTVEFLVDSSRNFYFLEMNTRLQVEHPITEYVTGLDLVEQMLYSASNHPLALKQEQICINGWAFESRVYAEDPEKYLPSVGRLLTYQEPLAIEGKVRCDSGFVEGSEMHVEYDPLICKLATHGSTRQEALQYMLKALDEYVIKGVTHNIPLLRAVFAHPRFQDGKQITTHFLAEEYPNGFQTEQLSKEVAQQLAAVTGALWMKKEFQNWQGVSTIPSDALSLWVHITDEQSQQVTKSNIKVKHLQGKEFEAFSLGTSFKFSTNWPLNGLLAHSLVGNSKKPLVLQYLDPLEMGFRIQYHGSKYKVNIYSQEQNDLSIYMKSQSVAEQSKIISSPMPGRIISIAVNEGEEVVEGTELVVVEAMKMQNILRTPQTGIIKKIHVHAGNNVKSGQVLIEFQDEASNL</sequence>
<comment type="cofactor">
    <cofactor evidence="1">
        <name>biotin</name>
        <dbReference type="ChEBI" id="CHEBI:57586"/>
    </cofactor>
</comment>
<comment type="catalytic activity">
    <reaction evidence="12">
        <text>butanoyl-CoA + hydrogencarbonate + ATP = (2S)-ethylmalonyl-CoA + ADP + phosphate + H(+)</text>
        <dbReference type="Rhea" id="RHEA:59520"/>
        <dbReference type="ChEBI" id="CHEBI:15378"/>
        <dbReference type="ChEBI" id="CHEBI:17544"/>
        <dbReference type="ChEBI" id="CHEBI:30616"/>
        <dbReference type="ChEBI" id="CHEBI:43474"/>
        <dbReference type="ChEBI" id="CHEBI:57371"/>
        <dbReference type="ChEBI" id="CHEBI:60909"/>
        <dbReference type="ChEBI" id="CHEBI:456216"/>
    </reaction>
    <physiologicalReaction direction="left-to-right" evidence="12">
        <dbReference type="Rhea" id="RHEA:59521"/>
    </physiologicalReaction>
</comment>
<evidence type="ECO:0000256" key="4">
    <source>
        <dbReference type="ARBA" id="ARBA00022598"/>
    </source>
</evidence>
<dbReference type="FunFam" id="3.40.50.20:FF:000010">
    <property type="entry name" value="Propionyl-CoA carboxylase subunit alpha"/>
    <property type="match status" value="1"/>
</dbReference>
<proteinExistence type="predicted"/>
<evidence type="ECO:0000256" key="3">
    <source>
        <dbReference type="ARBA" id="ARBA00018058"/>
    </source>
</evidence>
<dbReference type="GO" id="GO:0005524">
    <property type="term" value="F:ATP binding"/>
    <property type="evidence" value="ECO:0007669"/>
    <property type="project" value="UniProtKB-UniRule"/>
</dbReference>
<dbReference type="SMART" id="SM00878">
    <property type="entry name" value="Biotin_carb_C"/>
    <property type="match status" value="1"/>
</dbReference>
<evidence type="ECO:0000259" key="16">
    <source>
        <dbReference type="PROSITE" id="PS50979"/>
    </source>
</evidence>
<evidence type="ECO:0000256" key="5">
    <source>
        <dbReference type="ARBA" id="ARBA00022723"/>
    </source>
</evidence>
<dbReference type="InterPro" id="IPR005479">
    <property type="entry name" value="CPAse_ATP-bd"/>
</dbReference>
<dbReference type="PANTHER" id="PTHR18866:SF33">
    <property type="entry name" value="METHYLCROTONOYL-COA CARBOXYLASE SUBUNIT ALPHA, MITOCHONDRIAL-RELATED"/>
    <property type="match status" value="1"/>
</dbReference>
<accession>A0A8H7VDG9</accession>
<dbReference type="Gene3D" id="3.30.1490.20">
    <property type="entry name" value="ATP-grasp fold, A domain"/>
    <property type="match status" value="1"/>
</dbReference>
<dbReference type="GO" id="GO:0005759">
    <property type="term" value="C:mitochondrial matrix"/>
    <property type="evidence" value="ECO:0007669"/>
    <property type="project" value="UniProtKB-SubCell"/>
</dbReference>
<evidence type="ECO:0000256" key="9">
    <source>
        <dbReference type="ARBA" id="ARBA00023098"/>
    </source>
</evidence>
<dbReference type="PROSITE" id="PS00867">
    <property type="entry name" value="CPSASE_2"/>
    <property type="match status" value="1"/>
</dbReference>
<dbReference type="PROSITE" id="PS50968">
    <property type="entry name" value="BIOTINYL_LIPOYL"/>
    <property type="match status" value="1"/>
</dbReference>
<dbReference type="Pfam" id="PF00364">
    <property type="entry name" value="Biotin_lipoyl"/>
    <property type="match status" value="1"/>
</dbReference>
<keyword evidence="8" id="KW-0460">Magnesium</keyword>
<keyword evidence="9" id="KW-0443">Lipid metabolism</keyword>
<organism evidence="17 18">
    <name type="scientific">Mucor plumbeus</name>
    <dbReference type="NCBI Taxonomy" id="97098"/>
    <lineage>
        <taxon>Eukaryota</taxon>
        <taxon>Fungi</taxon>
        <taxon>Fungi incertae sedis</taxon>
        <taxon>Mucoromycota</taxon>
        <taxon>Mucoromycotina</taxon>
        <taxon>Mucoromycetes</taxon>
        <taxon>Mucorales</taxon>
        <taxon>Mucorineae</taxon>
        <taxon>Mucoraceae</taxon>
        <taxon>Mucor</taxon>
    </lineage>
</organism>
<evidence type="ECO:0000313" key="18">
    <source>
        <dbReference type="Proteomes" id="UP000650833"/>
    </source>
</evidence>
<dbReference type="Pfam" id="PF00289">
    <property type="entry name" value="Biotin_carb_N"/>
    <property type="match status" value="1"/>
</dbReference>
<dbReference type="InterPro" id="IPR041265">
    <property type="entry name" value="PCC_BT"/>
</dbReference>
<evidence type="ECO:0000259" key="15">
    <source>
        <dbReference type="PROSITE" id="PS50975"/>
    </source>
</evidence>
<dbReference type="Gene3D" id="2.40.50.100">
    <property type="match status" value="1"/>
</dbReference>
<comment type="subcellular location">
    <subcellularLocation>
        <location evidence="2">Mitochondrion matrix</location>
    </subcellularLocation>
</comment>
<dbReference type="GO" id="GO:0004658">
    <property type="term" value="F:propionyl-CoA carboxylase activity"/>
    <property type="evidence" value="ECO:0007669"/>
    <property type="project" value="TreeGrafter"/>
</dbReference>
<dbReference type="Pfam" id="PF02785">
    <property type="entry name" value="Biotin_carb_C"/>
    <property type="match status" value="1"/>
</dbReference>
<reference evidence="17" key="1">
    <citation type="submission" date="2020-12" db="EMBL/GenBank/DDBJ databases">
        <title>Metabolic potential, ecology and presence of endohyphal bacteria is reflected in genomic diversity of Mucoromycotina.</title>
        <authorList>
            <person name="Muszewska A."/>
            <person name="Okrasinska A."/>
            <person name="Steczkiewicz K."/>
            <person name="Drgas O."/>
            <person name="Orlowska M."/>
            <person name="Perlinska-Lenart U."/>
            <person name="Aleksandrzak-Piekarczyk T."/>
            <person name="Szatraj K."/>
            <person name="Zielenkiewicz U."/>
            <person name="Pilsyk S."/>
            <person name="Malc E."/>
            <person name="Mieczkowski P."/>
            <person name="Kruszewska J.S."/>
            <person name="Biernat P."/>
            <person name="Pawlowska J."/>
        </authorList>
    </citation>
    <scope>NUCLEOTIDE SEQUENCE</scope>
    <source>
        <strain evidence="17">CBS 226.32</strain>
    </source>
</reference>
<evidence type="ECO:0000256" key="13">
    <source>
        <dbReference type="PROSITE-ProRule" id="PRU00409"/>
    </source>
</evidence>
<evidence type="ECO:0000256" key="6">
    <source>
        <dbReference type="ARBA" id="ARBA00022741"/>
    </source>
</evidence>
<evidence type="ECO:0000256" key="11">
    <source>
        <dbReference type="ARBA" id="ARBA00031557"/>
    </source>
</evidence>
<dbReference type="FunFam" id="2.40.50.100:FF:000003">
    <property type="entry name" value="Acetyl-CoA carboxylase biotin carboxyl carrier protein"/>
    <property type="match status" value="1"/>
</dbReference>
<comment type="caution">
    <text evidence="17">The sequence shown here is derived from an EMBL/GenBank/DDBJ whole genome shotgun (WGS) entry which is preliminary data.</text>
</comment>
<dbReference type="Pfam" id="PF18140">
    <property type="entry name" value="PCC_BT"/>
    <property type="match status" value="1"/>
</dbReference>
<keyword evidence="7 13" id="KW-0067">ATP-binding</keyword>
<dbReference type="InterPro" id="IPR005481">
    <property type="entry name" value="BC-like_N"/>
</dbReference>
<dbReference type="PROSITE" id="PS50975">
    <property type="entry name" value="ATP_GRASP"/>
    <property type="match status" value="1"/>
</dbReference>
<dbReference type="PROSITE" id="PS00866">
    <property type="entry name" value="CPSASE_1"/>
    <property type="match status" value="1"/>
</dbReference>
<dbReference type="InterPro" id="IPR011054">
    <property type="entry name" value="Rudment_hybrid_motif"/>
</dbReference>
<dbReference type="InterPro" id="IPR050856">
    <property type="entry name" value="Biotin_carboxylase_complex"/>
</dbReference>
<dbReference type="GO" id="GO:0006629">
    <property type="term" value="P:lipid metabolic process"/>
    <property type="evidence" value="ECO:0007669"/>
    <property type="project" value="UniProtKB-KW"/>
</dbReference>
<evidence type="ECO:0000313" key="17">
    <source>
        <dbReference type="EMBL" id="KAG2214792.1"/>
    </source>
</evidence>
<dbReference type="SUPFAM" id="SSF51230">
    <property type="entry name" value="Single hybrid motif"/>
    <property type="match status" value="1"/>
</dbReference>
<keyword evidence="18" id="KW-1185">Reference proteome</keyword>
<dbReference type="InterPro" id="IPR011053">
    <property type="entry name" value="Single_hybrid_motif"/>
</dbReference>
<gene>
    <name evidence="17" type="ORF">INT46_006584</name>
</gene>
<dbReference type="PANTHER" id="PTHR18866">
    <property type="entry name" value="CARBOXYLASE:PYRUVATE/ACETYL-COA/PROPIONYL-COA CARBOXYLASE"/>
    <property type="match status" value="1"/>
</dbReference>
<dbReference type="GO" id="GO:0046872">
    <property type="term" value="F:metal ion binding"/>
    <property type="evidence" value="ECO:0007669"/>
    <property type="project" value="UniProtKB-KW"/>
</dbReference>
<protein>
    <recommendedName>
        <fullName evidence="3">Propionyl-CoA carboxylase alpha chain, mitochondrial</fullName>
    </recommendedName>
    <alternativeName>
        <fullName evidence="11">Propanoyl-CoA:carbon dioxide ligase subunit alpha</fullName>
    </alternativeName>
</protein>
<keyword evidence="5" id="KW-0479">Metal-binding</keyword>
<evidence type="ECO:0000256" key="7">
    <source>
        <dbReference type="ARBA" id="ARBA00022840"/>
    </source>
</evidence>
<evidence type="ECO:0000256" key="1">
    <source>
        <dbReference type="ARBA" id="ARBA00001953"/>
    </source>
</evidence>
<dbReference type="InterPro" id="IPR011761">
    <property type="entry name" value="ATP-grasp"/>
</dbReference>
<dbReference type="SUPFAM" id="SSF52440">
    <property type="entry name" value="PreATP-grasp domain"/>
    <property type="match status" value="1"/>
</dbReference>
<dbReference type="PROSITE" id="PS50979">
    <property type="entry name" value="BC"/>
    <property type="match status" value="1"/>
</dbReference>
<dbReference type="Pfam" id="PF02786">
    <property type="entry name" value="CPSase_L_D2"/>
    <property type="match status" value="1"/>
</dbReference>
<evidence type="ECO:0000256" key="10">
    <source>
        <dbReference type="ARBA" id="ARBA00023267"/>
    </source>
</evidence>
<dbReference type="InterPro" id="IPR011764">
    <property type="entry name" value="Biotin_carboxylation_dom"/>
</dbReference>
<keyword evidence="6 13" id="KW-0547">Nucleotide-binding</keyword>
<keyword evidence="10" id="KW-0092">Biotin</keyword>
<dbReference type="OrthoDB" id="196847at2759"/>
<dbReference type="InterPro" id="IPR000089">
    <property type="entry name" value="Biotin_lipoyl"/>
</dbReference>
<dbReference type="Gene3D" id="3.30.470.20">
    <property type="entry name" value="ATP-grasp fold, B domain"/>
    <property type="match status" value="1"/>
</dbReference>
<dbReference type="AlphaFoldDB" id="A0A8H7VDG9"/>
<evidence type="ECO:0000256" key="8">
    <source>
        <dbReference type="ARBA" id="ARBA00022842"/>
    </source>
</evidence>
<dbReference type="InterPro" id="IPR016185">
    <property type="entry name" value="PreATP-grasp_dom_sf"/>
</dbReference>
<dbReference type="Gene3D" id="3.40.50.20">
    <property type="match status" value="1"/>
</dbReference>
<dbReference type="FunFam" id="3.30.470.20:FF:000028">
    <property type="entry name" value="Methylcrotonoyl-CoA carboxylase subunit alpha, mitochondrial"/>
    <property type="match status" value="1"/>
</dbReference>
<dbReference type="CDD" id="cd06850">
    <property type="entry name" value="biotinyl_domain"/>
    <property type="match status" value="1"/>
</dbReference>
<name>A0A8H7VDG9_9FUNG</name>
<dbReference type="Gene3D" id="3.30.700.30">
    <property type="match status" value="1"/>
</dbReference>
<dbReference type="InterPro" id="IPR013815">
    <property type="entry name" value="ATP_grasp_subdomain_1"/>
</dbReference>
<keyword evidence="4" id="KW-0436">Ligase</keyword>
<dbReference type="SUPFAM" id="SSF51246">
    <property type="entry name" value="Rudiment single hybrid motif"/>
    <property type="match status" value="1"/>
</dbReference>
<evidence type="ECO:0000259" key="14">
    <source>
        <dbReference type="PROSITE" id="PS50968"/>
    </source>
</evidence>
<dbReference type="EMBL" id="JAEPRC010000020">
    <property type="protein sequence ID" value="KAG2214792.1"/>
    <property type="molecule type" value="Genomic_DNA"/>
</dbReference>
<feature type="domain" description="ATP-grasp" evidence="15">
    <location>
        <begin position="127"/>
        <end position="325"/>
    </location>
</feature>
<evidence type="ECO:0000256" key="2">
    <source>
        <dbReference type="ARBA" id="ARBA00004305"/>
    </source>
</evidence>
<dbReference type="Proteomes" id="UP000650833">
    <property type="component" value="Unassembled WGS sequence"/>
</dbReference>
<evidence type="ECO:0000256" key="12">
    <source>
        <dbReference type="ARBA" id="ARBA00048208"/>
    </source>
</evidence>
<feature type="domain" description="Biotin carboxylation" evidence="16">
    <location>
        <begin position="8"/>
        <end position="455"/>
    </location>
</feature>
<dbReference type="SUPFAM" id="SSF56059">
    <property type="entry name" value="Glutathione synthetase ATP-binding domain-like"/>
    <property type="match status" value="1"/>
</dbReference>
<dbReference type="InterPro" id="IPR005482">
    <property type="entry name" value="Biotin_COase_C"/>
</dbReference>